<dbReference type="Gene3D" id="3.90.550.10">
    <property type="entry name" value="Spore Coat Polysaccharide Biosynthesis Protein SpsA, Chain A"/>
    <property type="match status" value="1"/>
</dbReference>
<organism evidence="3 4">
    <name type="scientific">Shouchella lonarensis</name>
    <dbReference type="NCBI Taxonomy" id="1464122"/>
    <lineage>
        <taxon>Bacteria</taxon>
        <taxon>Bacillati</taxon>
        <taxon>Bacillota</taxon>
        <taxon>Bacilli</taxon>
        <taxon>Bacillales</taxon>
        <taxon>Bacillaceae</taxon>
        <taxon>Shouchella</taxon>
    </lineage>
</organism>
<keyword evidence="3" id="KW-0808">Transferase</keyword>
<evidence type="ECO:0000313" key="3">
    <source>
        <dbReference type="EMBL" id="SDB87751.1"/>
    </source>
</evidence>
<comment type="similarity">
    <text evidence="1">Belongs to the glycosyltransferase 2 family.</text>
</comment>
<keyword evidence="4" id="KW-1185">Reference proteome</keyword>
<dbReference type="CDD" id="cd00761">
    <property type="entry name" value="Glyco_tranf_GTA_type"/>
    <property type="match status" value="1"/>
</dbReference>
<dbReference type="InterPro" id="IPR029044">
    <property type="entry name" value="Nucleotide-diphossugar_trans"/>
</dbReference>
<reference evidence="4" key="1">
    <citation type="submission" date="2016-09" db="EMBL/GenBank/DDBJ databases">
        <authorList>
            <person name="Varghese N."/>
            <person name="Submissions S."/>
        </authorList>
    </citation>
    <scope>NUCLEOTIDE SEQUENCE [LARGE SCALE GENOMIC DNA]</scope>
    <source>
        <strain evidence="4">25nlg</strain>
    </source>
</reference>
<dbReference type="PANTHER" id="PTHR22916:SF3">
    <property type="entry name" value="UDP-GLCNAC:BETAGAL BETA-1,3-N-ACETYLGLUCOSAMINYLTRANSFERASE-LIKE PROTEIN 1"/>
    <property type="match status" value="1"/>
</dbReference>
<feature type="domain" description="Glycosyltransferase 2-like" evidence="2">
    <location>
        <begin position="42"/>
        <end position="174"/>
    </location>
</feature>
<dbReference type="Proteomes" id="UP000242662">
    <property type="component" value="Unassembled WGS sequence"/>
</dbReference>
<dbReference type="STRING" id="1464122.SAMN05421737_102219"/>
<dbReference type="GO" id="GO:0016758">
    <property type="term" value="F:hexosyltransferase activity"/>
    <property type="evidence" value="ECO:0007669"/>
    <property type="project" value="UniProtKB-ARBA"/>
</dbReference>
<dbReference type="PANTHER" id="PTHR22916">
    <property type="entry name" value="GLYCOSYLTRANSFERASE"/>
    <property type="match status" value="1"/>
</dbReference>
<evidence type="ECO:0000259" key="2">
    <source>
        <dbReference type="Pfam" id="PF00535"/>
    </source>
</evidence>
<dbReference type="RefSeq" id="WP_176763767.1">
    <property type="nucleotide sequence ID" value="NZ_FMYM01000002.1"/>
</dbReference>
<dbReference type="SUPFAM" id="SSF53448">
    <property type="entry name" value="Nucleotide-diphospho-sugar transferases"/>
    <property type="match status" value="1"/>
</dbReference>
<name>A0A1G6H0N1_9BACI</name>
<accession>A0A1G6H0N1</accession>
<dbReference type="Pfam" id="PF00535">
    <property type="entry name" value="Glycos_transf_2"/>
    <property type="match status" value="1"/>
</dbReference>
<gene>
    <name evidence="3" type="ORF">SAMN05421737_102219</name>
</gene>
<evidence type="ECO:0000256" key="1">
    <source>
        <dbReference type="ARBA" id="ARBA00006739"/>
    </source>
</evidence>
<sequence>MRNLLEKLRLKNKDESTEEEYFSKIDYNVVNEDALNTKTAVTVIVPVYNAEKYLSQTIDSVVVQHIGFQNVTLILVDDASTDRSKQIMREYAQLYPNIVAIFLEENTGTPAFPRNLGIYLANSSYVLFLDADDWLSRQGLKTLYDLMEKTGVNYAAGKTMKVESKRQKIVAPYTSCADREGVSPFSIRHMFYHLGPPSRMVKLDLLRQHKIFFPEMKFAEDKQFFIDVLSVAGKISTTTKTIYYVNRREDNVSLTTKTNVLEKMDTNLTVLRHVLDKNLPVEQEKMIVNRLIEFDCIARLFDRKHFIKSKNKSAYYSKLKKAIKIFKGYRRSYELEDILIKPLAQAYFRLFMQKEYDQLVELAKWSKSNEEATFMMKDGTLYCKTSLENTAFSWLKVLLHVETKDVSMHGGNIHISLDPEKSVAKGLETIQFASRAAPDTVYLDGECVSDNKGLQMILKKEKIELLPEGGYVMYAIYNGYEKTMLKKVDEKKVEWIANGKKYQFYQTINGNLSLKIIAEK</sequence>
<evidence type="ECO:0000313" key="4">
    <source>
        <dbReference type="Proteomes" id="UP000242662"/>
    </source>
</evidence>
<dbReference type="InterPro" id="IPR001173">
    <property type="entry name" value="Glyco_trans_2-like"/>
</dbReference>
<dbReference type="AlphaFoldDB" id="A0A1G6H0N1"/>
<protein>
    <submittedName>
        <fullName evidence="3">Glycosyltransferase involved in cell wall bisynthesis</fullName>
    </submittedName>
</protein>
<proteinExistence type="inferred from homology"/>
<dbReference type="EMBL" id="FMYM01000002">
    <property type="protein sequence ID" value="SDB87751.1"/>
    <property type="molecule type" value="Genomic_DNA"/>
</dbReference>